<dbReference type="Gene3D" id="3.90.660.10">
    <property type="match status" value="1"/>
</dbReference>
<dbReference type="InterPro" id="IPR050281">
    <property type="entry name" value="Flavin_monoamine_oxidase"/>
</dbReference>
<evidence type="ECO:0000256" key="1">
    <source>
        <dbReference type="ARBA" id="ARBA00001974"/>
    </source>
</evidence>
<comment type="cofactor">
    <cofactor evidence="1">
        <name>FAD</name>
        <dbReference type="ChEBI" id="CHEBI:57692"/>
    </cofactor>
</comment>
<dbReference type="Gene3D" id="1.10.405.10">
    <property type="entry name" value="Guanine Nucleotide Dissociation Inhibitor, domain 1"/>
    <property type="match status" value="1"/>
</dbReference>
<protein>
    <submittedName>
        <fullName evidence="5">Amine oxidase</fullName>
    </submittedName>
</protein>
<dbReference type="AlphaFoldDB" id="A0A0P6VZ36"/>
<evidence type="ECO:0000313" key="6">
    <source>
        <dbReference type="Proteomes" id="UP000050398"/>
    </source>
</evidence>
<reference evidence="5 6" key="1">
    <citation type="submission" date="2015-08" db="EMBL/GenBank/DDBJ databases">
        <title>Draft Genome Sequence of Bacillus vietnamensis UCD-SED5.</title>
        <authorList>
            <person name="Lee R.D."/>
            <person name="Jospin G."/>
            <person name="Lang J.M."/>
            <person name="Coil D.A."/>
            <person name="Eisen J.A."/>
        </authorList>
    </citation>
    <scope>NUCLEOTIDE SEQUENCE [LARGE SCALE GENOMIC DNA]</scope>
    <source>
        <strain evidence="5 6">UCD-SED5</strain>
    </source>
</reference>
<dbReference type="PANTHER" id="PTHR10742:SF342">
    <property type="entry name" value="AMINE OXIDASE"/>
    <property type="match status" value="1"/>
</dbReference>
<accession>A0A0P6VZ36</accession>
<dbReference type="InterPro" id="IPR001613">
    <property type="entry name" value="Flavin_amine_oxidase"/>
</dbReference>
<dbReference type="PATRIC" id="fig|218284.4.peg.2961"/>
<evidence type="ECO:0000259" key="4">
    <source>
        <dbReference type="Pfam" id="PF01593"/>
    </source>
</evidence>
<dbReference type="SUPFAM" id="SSF54373">
    <property type="entry name" value="FAD-linked reductases, C-terminal domain"/>
    <property type="match status" value="1"/>
</dbReference>
<dbReference type="Proteomes" id="UP000050398">
    <property type="component" value="Unassembled WGS sequence"/>
</dbReference>
<dbReference type="InterPro" id="IPR002937">
    <property type="entry name" value="Amino_oxidase"/>
</dbReference>
<organism evidence="5 6">
    <name type="scientific">Rossellomorea vietnamensis</name>
    <dbReference type="NCBI Taxonomy" id="218284"/>
    <lineage>
        <taxon>Bacteria</taxon>
        <taxon>Bacillati</taxon>
        <taxon>Bacillota</taxon>
        <taxon>Bacilli</taxon>
        <taxon>Bacillales</taxon>
        <taxon>Bacillaceae</taxon>
        <taxon>Rossellomorea</taxon>
    </lineage>
</organism>
<dbReference type="Pfam" id="PF01593">
    <property type="entry name" value="Amino_oxidase"/>
    <property type="match status" value="1"/>
</dbReference>
<evidence type="ECO:0000256" key="2">
    <source>
        <dbReference type="ARBA" id="ARBA00023002"/>
    </source>
</evidence>
<sequence length="502" mass="57386">MQLRRKGEKELRNRADNHNYGDLSYPDDMVSIVKNGLVPTSDPKKVIIIGAGMAGLVAGSLLKKAGHTVTILEGNDRIGGRVYTLRQPFSEGQYLDVGAMRFPETHDLVFEYIRKFNLPTNEFINKSDLYLVNGIQTTDTNYTANPDIFNYPLPPEEQGKTAIELLSSAIKPFLDLYDKADPEEQERLRIKFDHYSFDVFLRFNPIGTSLSPEAIRIVKVILGIEGFPELSFVDILLDIVRTVFNDELKFYEIDGGNDKLPYSFLPQLQQNIHYSQKVHGIIQKDDGVEVITRDRTTNRYHRFEGDYTIVTVPYSVFQFIDVHPYHSVSFQKWKAIRELNYVSSVKIGLEFKSKFWETFKIGNIITDLPIRYTYRPSHKIGVAGPGVMLGSYSWGQNANLWNSLPEEERIREALQGLYKIYGEQVYKEFTTGASYSWGENQFSAGCFTLFAPNQASDFSDNLYLQEHRIHFAGEHTSPFHGWVEGAIESAIRAAYEVNNRSD</sequence>
<feature type="binding site" evidence="3">
    <location>
        <position position="278"/>
    </location>
    <ligand>
        <name>FAD</name>
        <dbReference type="ChEBI" id="CHEBI:57692"/>
    </ligand>
</feature>
<evidence type="ECO:0000256" key="3">
    <source>
        <dbReference type="PIRSR" id="PIRSR601613-1"/>
    </source>
</evidence>
<dbReference type="GO" id="GO:0009063">
    <property type="term" value="P:amino acid catabolic process"/>
    <property type="evidence" value="ECO:0007669"/>
    <property type="project" value="TreeGrafter"/>
</dbReference>
<dbReference type="SUPFAM" id="SSF51905">
    <property type="entry name" value="FAD/NAD(P)-binding domain"/>
    <property type="match status" value="1"/>
</dbReference>
<dbReference type="eggNOG" id="COG1231">
    <property type="taxonomic scope" value="Bacteria"/>
</dbReference>
<dbReference type="InterPro" id="IPR036188">
    <property type="entry name" value="FAD/NAD-bd_sf"/>
</dbReference>
<feature type="binding site" evidence="3">
    <location>
        <position position="101"/>
    </location>
    <ligand>
        <name>substrate</name>
    </ligand>
</feature>
<feature type="binding site" evidence="3">
    <location>
        <begin position="98"/>
        <end position="101"/>
    </location>
    <ligand>
        <name>FAD</name>
        <dbReference type="ChEBI" id="CHEBI:57692"/>
    </ligand>
</feature>
<dbReference type="PANTHER" id="PTHR10742">
    <property type="entry name" value="FLAVIN MONOAMINE OXIDASE"/>
    <property type="match status" value="1"/>
</dbReference>
<name>A0A0P6VZ36_9BACI</name>
<dbReference type="EMBL" id="LIXZ01000004">
    <property type="protein sequence ID" value="KPL60443.1"/>
    <property type="molecule type" value="Genomic_DNA"/>
</dbReference>
<dbReference type="GO" id="GO:0001716">
    <property type="term" value="F:L-amino-acid oxidase activity"/>
    <property type="evidence" value="ECO:0007669"/>
    <property type="project" value="TreeGrafter"/>
</dbReference>
<comment type="caution">
    <text evidence="5">The sequence shown here is derived from an EMBL/GenBank/DDBJ whole genome shotgun (WGS) entry which is preliminary data.</text>
</comment>
<dbReference type="PRINTS" id="PR00757">
    <property type="entry name" value="AMINEOXDASEF"/>
</dbReference>
<keyword evidence="2" id="KW-0560">Oxidoreductase</keyword>
<feature type="domain" description="Amine oxidase" evidence="4">
    <location>
        <begin position="53"/>
        <end position="497"/>
    </location>
</feature>
<feature type="binding site" evidence="3">
    <location>
        <position position="474"/>
    </location>
    <ligand>
        <name>FAD</name>
        <dbReference type="ChEBI" id="CHEBI:57692"/>
    </ligand>
</feature>
<dbReference type="OrthoDB" id="25353at2"/>
<proteinExistence type="predicted"/>
<gene>
    <name evidence="5" type="ORF">AM506_07290</name>
</gene>
<evidence type="ECO:0000313" key="5">
    <source>
        <dbReference type="EMBL" id="KPL60443.1"/>
    </source>
</evidence>
<dbReference type="Gene3D" id="3.50.50.60">
    <property type="entry name" value="FAD/NAD(P)-binding domain"/>
    <property type="match status" value="1"/>
</dbReference>